<dbReference type="PANTHER" id="PTHR37972:SF3">
    <property type="entry name" value="PROTEIN CBG11222"/>
    <property type="match status" value="1"/>
</dbReference>
<gene>
    <name evidence="1" type="ORF">CYNAS_LOCUS19298</name>
</gene>
<evidence type="ECO:0000313" key="2">
    <source>
        <dbReference type="Proteomes" id="UP001176961"/>
    </source>
</evidence>
<proteinExistence type="predicted"/>
<sequence>MSWNEEFNNPSSREYMSAVQNLSAALTSALISGNTNRRMFAALPSGTSGSVQVAQLREGQNGSIICFAYGTVYGNVDASALPSYSAIQSQINSTTSLATGATVDTVSSPINSPCNVTDCKFSHDHIACDYRIHFQK</sequence>
<evidence type="ECO:0000313" key="1">
    <source>
        <dbReference type="EMBL" id="CAJ0607315.1"/>
    </source>
</evidence>
<dbReference type="EMBL" id="CATQJL010000316">
    <property type="protein sequence ID" value="CAJ0607315.1"/>
    <property type="molecule type" value="Genomic_DNA"/>
</dbReference>
<dbReference type="PANTHER" id="PTHR37972">
    <property type="entry name" value="PROTEIN CBG25533"/>
    <property type="match status" value="1"/>
</dbReference>
<accession>A0AA36HAR7</accession>
<dbReference type="Proteomes" id="UP001176961">
    <property type="component" value="Unassembled WGS sequence"/>
</dbReference>
<reference evidence="1" key="1">
    <citation type="submission" date="2023-07" db="EMBL/GenBank/DDBJ databases">
        <authorList>
            <consortium name="CYATHOMIX"/>
        </authorList>
    </citation>
    <scope>NUCLEOTIDE SEQUENCE</scope>
    <source>
        <strain evidence="1">N/A</strain>
    </source>
</reference>
<name>A0AA36HAR7_CYLNA</name>
<keyword evidence="2" id="KW-1185">Reference proteome</keyword>
<protein>
    <submittedName>
        <fullName evidence="1">Uncharacterized protein</fullName>
    </submittedName>
</protein>
<dbReference type="AlphaFoldDB" id="A0AA36HAR7"/>
<comment type="caution">
    <text evidence="1">The sequence shown here is derived from an EMBL/GenBank/DDBJ whole genome shotgun (WGS) entry which is preliminary data.</text>
</comment>
<organism evidence="1 2">
    <name type="scientific">Cylicocyclus nassatus</name>
    <name type="common">Nematode worm</name>
    <dbReference type="NCBI Taxonomy" id="53992"/>
    <lineage>
        <taxon>Eukaryota</taxon>
        <taxon>Metazoa</taxon>
        <taxon>Ecdysozoa</taxon>
        <taxon>Nematoda</taxon>
        <taxon>Chromadorea</taxon>
        <taxon>Rhabditida</taxon>
        <taxon>Rhabditina</taxon>
        <taxon>Rhabditomorpha</taxon>
        <taxon>Strongyloidea</taxon>
        <taxon>Strongylidae</taxon>
        <taxon>Cylicocyclus</taxon>
    </lineage>
</organism>